<dbReference type="Pfam" id="PF02653">
    <property type="entry name" value="BPD_transp_2"/>
    <property type="match status" value="1"/>
</dbReference>
<feature type="domain" description="ABC transporter" evidence="12">
    <location>
        <begin position="634"/>
        <end position="864"/>
    </location>
</feature>
<comment type="similarity">
    <text evidence="2">Belongs to the ABC transporter superfamily.</text>
</comment>
<dbReference type="Gene3D" id="3.40.50.300">
    <property type="entry name" value="P-loop containing nucleotide triphosphate hydrolases"/>
    <property type="match status" value="2"/>
</dbReference>
<keyword evidence="6" id="KW-0547">Nucleotide-binding</keyword>
<feature type="domain" description="ABC transporter" evidence="12">
    <location>
        <begin position="375"/>
        <end position="616"/>
    </location>
</feature>
<evidence type="ECO:0000256" key="9">
    <source>
        <dbReference type="ARBA" id="ARBA00022989"/>
    </source>
</evidence>
<dbReference type="Pfam" id="PF12399">
    <property type="entry name" value="BCA_ABC_TP_C"/>
    <property type="match status" value="1"/>
</dbReference>
<dbReference type="Pfam" id="PF00005">
    <property type="entry name" value="ABC_tran"/>
    <property type="match status" value="2"/>
</dbReference>
<dbReference type="CDD" id="cd03219">
    <property type="entry name" value="ABC_Mj1267_LivG_branched"/>
    <property type="match status" value="1"/>
</dbReference>
<feature type="transmembrane region" description="Helical" evidence="11">
    <location>
        <begin position="91"/>
        <end position="110"/>
    </location>
</feature>
<accession>A0ABW8Z8J2</accession>
<organism evidence="13 14">
    <name type="scientific">Herbaspirillum rhizosphaerae</name>
    <dbReference type="NCBI Taxonomy" id="346179"/>
    <lineage>
        <taxon>Bacteria</taxon>
        <taxon>Pseudomonadati</taxon>
        <taxon>Pseudomonadota</taxon>
        <taxon>Betaproteobacteria</taxon>
        <taxon>Burkholderiales</taxon>
        <taxon>Oxalobacteraceae</taxon>
        <taxon>Herbaspirillum</taxon>
    </lineage>
</organism>
<evidence type="ECO:0000256" key="11">
    <source>
        <dbReference type="SAM" id="Phobius"/>
    </source>
</evidence>
<dbReference type="EMBL" id="JAQQFR010000005">
    <property type="protein sequence ID" value="MFL9878608.1"/>
    <property type="molecule type" value="Genomic_DNA"/>
</dbReference>
<dbReference type="Proteomes" id="UP001629214">
    <property type="component" value="Unassembled WGS sequence"/>
</dbReference>
<keyword evidence="7 13" id="KW-0067">ATP-binding</keyword>
<keyword evidence="3" id="KW-0813">Transport</keyword>
<feature type="transmembrane region" description="Helical" evidence="11">
    <location>
        <begin position="141"/>
        <end position="158"/>
    </location>
</feature>
<feature type="transmembrane region" description="Helical" evidence="11">
    <location>
        <begin position="116"/>
        <end position="134"/>
    </location>
</feature>
<dbReference type="InterPro" id="IPR017871">
    <property type="entry name" value="ABC_transporter-like_CS"/>
</dbReference>
<sequence length="865" mass="91026">MMTTPPAPVVTVAKKAAAASSVSSAPRRLLGLASPLQLSVGLVAFVAVCCLALTVNSYYVFVLTSIALMAMVGIGLNVLLGLTGQVSFGHIGFYAIGAYTVAILTTKFGISFWMAWPLAALIAGALGALLALPALRVKGPYLAMITIAFSFIVQHAIIEMRELTGGQNGIMSIAAPGFGGVVQGERGIALLAICGAAVLLAAFCWLARGTWGAAMRAVKDSETASESIGLNPLVIKTVAFAVSAMLAGLAGGLFAPLSTFVTPDTFGFMQSILFVLVVVVGGAGSTMGPLIGAIIVGVLPELLASLEDYRLLFFGGLLLLVLWIAPDGVIGMLRQIAQKIVKKPAVVNDVMTPSFDDAPQGLHEAVLPQRARRTLRADGLTMIFGGVRAVGDLSFDVPAAAVTSLIGPNGAGKTTALNMLSGFYKPSLGGFSLQDKPLAGLPAFRIARHGVARTYQTSQLFGTLTVEDNVALAMGKGKLGGLLNASRFSAAKIRERSRELLAYCGYEGAVDIPSADLAHVDRRLVEIARALATDPDVLLLDEPAAGLSREDKEKLARLLQRIAAAGISVVLVEHDMSLVMDISHRIVVLDAGQRLALGTPQEIQDNPAVRQAYLGEAMQAEARIRGSRSGKELLGVGELVTGYGAEPVLHGINLQVKQGEMVALLGANGAGKSTLMRALSGLHRPVRGGIHVDGVNLMHLRAEEIVKHGVVLVPEGRQVFPELSVLDNIRLGAFLYPKDMDTRVEEMLTRFPRLRERLYHRAGLLSGGEQQMLAVARGLMSRPRILLLDEPSLGLAPKVIAELFAALDALRDEDMTILLVDQMAALALALADRAYVIEGGRVVAEGSAAEIAANDALAKAYLGGH</sequence>
<feature type="transmembrane region" description="Helical" evidence="11">
    <location>
        <begin position="272"/>
        <end position="299"/>
    </location>
</feature>
<evidence type="ECO:0000256" key="10">
    <source>
        <dbReference type="ARBA" id="ARBA00023136"/>
    </source>
</evidence>
<keyword evidence="5 11" id="KW-0812">Transmembrane</keyword>
<feature type="transmembrane region" description="Helical" evidence="11">
    <location>
        <begin position="311"/>
        <end position="333"/>
    </location>
</feature>
<dbReference type="InterPro" id="IPR032823">
    <property type="entry name" value="BCA_ABC_TP_C"/>
</dbReference>
<dbReference type="GO" id="GO:0005524">
    <property type="term" value="F:ATP binding"/>
    <property type="evidence" value="ECO:0007669"/>
    <property type="project" value="UniProtKB-KW"/>
</dbReference>
<evidence type="ECO:0000256" key="8">
    <source>
        <dbReference type="ARBA" id="ARBA00022970"/>
    </source>
</evidence>
<keyword evidence="10 11" id="KW-0472">Membrane</keyword>
<evidence type="ECO:0000313" key="14">
    <source>
        <dbReference type="Proteomes" id="UP001629214"/>
    </source>
</evidence>
<dbReference type="InterPro" id="IPR003439">
    <property type="entry name" value="ABC_transporter-like_ATP-bd"/>
</dbReference>
<dbReference type="SUPFAM" id="SSF52540">
    <property type="entry name" value="P-loop containing nucleoside triphosphate hydrolases"/>
    <property type="match status" value="2"/>
</dbReference>
<keyword evidence="4" id="KW-1003">Cell membrane</keyword>
<dbReference type="PANTHER" id="PTHR43820">
    <property type="entry name" value="HIGH-AFFINITY BRANCHED-CHAIN AMINO ACID TRANSPORT ATP-BINDING PROTEIN LIVF"/>
    <property type="match status" value="1"/>
</dbReference>
<dbReference type="PROSITE" id="PS50893">
    <property type="entry name" value="ABC_TRANSPORTER_2"/>
    <property type="match status" value="2"/>
</dbReference>
<evidence type="ECO:0000256" key="3">
    <source>
        <dbReference type="ARBA" id="ARBA00022448"/>
    </source>
</evidence>
<reference evidence="13 14" key="1">
    <citation type="journal article" date="2024" name="Chem. Sci.">
        <title>Discovery of megapolipeptins by genome mining of a Burkholderiales bacteria collection.</title>
        <authorList>
            <person name="Paulo B.S."/>
            <person name="Recchia M.J.J."/>
            <person name="Lee S."/>
            <person name="Fergusson C.H."/>
            <person name="Romanowski S.B."/>
            <person name="Hernandez A."/>
            <person name="Krull N."/>
            <person name="Liu D.Y."/>
            <person name="Cavanagh H."/>
            <person name="Bos A."/>
            <person name="Gray C.A."/>
            <person name="Murphy B.T."/>
            <person name="Linington R.G."/>
            <person name="Eustaquio A.S."/>
        </authorList>
    </citation>
    <scope>NUCLEOTIDE SEQUENCE [LARGE SCALE GENOMIC DNA]</scope>
    <source>
        <strain evidence="13 14">RL21-008-BIB-B</strain>
    </source>
</reference>
<dbReference type="CDD" id="cd03224">
    <property type="entry name" value="ABC_TM1139_LivF_branched"/>
    <property type="match status" value="1"/>
</dbReference>
<dbReference type="InterPro" id="IPR052156">
    <property type="entry name" value="BCAA_Transport_ATP-bd_LivF"/>
</dbReference>
<dbReference type="InterPro" id="IPR001851">
    <property type="entry name" value="ABC_transp_permease"/>
</dbReference>
<protein>
    <submittedName>
        <fullName evidence="13">Branched-chain amino acid ABC transporter ATP-binding protein/permease</fullName>
    </submittedName>
</protein>
<dbReference type="SMART" id="SM00382">
    <property type="entry name" value="AAA"/>
    <property type="match status" value="2"/>
</dbReference>
<name>A0ABW8Z8J2_9BURK</name>
<evidence type="ECO:0000259" key="12">
    <source>
        <dbReference type="PROSITE" id="PS50893"/>
    </source>
</evidence>
<feature type="transmembrane region" description="Helical" evidence="11">
    <location>
        <begin position="188"/>
        <end position="207"/>
    </location>
</feature>
<evidence type="ECO:0000256" key="5">
    <source>
        <dbReference type="ARBA" id="ARBA00022692"/>
    </source>
</evidence>
<dbReference type="PANTHER" id="PTHR43820:SF4">
    <property type="entry name" value="HIGH-AFFINITY BRANCHED-CHAIN AMINO ACID TRANSPORT ATP-BINDING PROTEIN LIVF"/>
    <property type="match status" value="1"/>
</dbReference>
<comment type="subcellular location">
    <subcellularLocation>
        <location evidence="1">Cell membrane</location>
        <topology evidence="1">Multi-pass membrane protein</topology>
    </subcellularLocation>
</comment>
<keyword evidence="8" id="KW-0029">Amino-acid transport</keyword>
<evidence type="ECO:0000256" key="7">
    <source>
        <dbReference type="ARBA" id="ARBA00022840"/>
    </source>
</evidence>
<dbReference type="InterPro" id="IPR027417">
    <property type="entry name" value="P-loop_NTPase"/>
</dbReference>
<comment type="caution">
    <text evidence="13">The sequence shown here is derived from an EMBL/GenBank/DDBJ whole genome shotgun (WGS) entry which is preliminary data.</text>
</comment>
<proteinExistence type="inferred from homology"/>
<keyword evidence="9 11" id="KW-1133">Transmembrane helix</keyword>
<dbReference type="RefSeq" id="WP_408167603.1">
    <property type="nucleotide sequence ID" value="NZ_JAQQFR010000005.1"/>
</dbReference>
<evidence type="ECO:0000256" key="1">
    <source>
        <dbReference type="ARBA" id="ARBA00004651"/>
    </source>
</evidence>
<dbReference type="InterPro" id="IPR043428">
    <property type="entry name" value="LivM-like"/>
</dbReference>
<feature type="transmembrane region" description="Helical" evidence="11">
    <location>
        <begin position="60"/>
        <end position="79"/>
    </location>
</feature>
<dbReference type="CDD" id="cd06581">
    <property type="entry name" value="TM_PBP1_LivM_like"/>
    <property type="match status" value="1"/>
</dbReference>
<evidence type="ECO:0000256" key="6">
    <source>
        <dbReference type="ARBA" id="ARBA00022741"/>
    </source>
</evidence>
<feature type="transmembrane region" description="Helical" evidence="11">
    <location>
        <begin position="29"/>
        <end position="54"/>
    </location>
</feature>
<keyword evidence="14" id="KW-1185">Reference proteome</keyword>
<evidence type="ECO:0000256" key="4">
    <source>
        <dbReference type="ARBA" id="ARBA00022475"/>
    </source>
</evidence>
<feature type="transmembrane region" description="Helical" evidence="11">
    <location>
        <begin position="228"/>
        <end position="252"/>
    </location>
</feature>
<gene>
    <name evidence="13" type="ORF">PQR63_09460</name>
</gene>
<evidence type="ECO:0000256" key="2">
    <source>
        <dbReference type="ARBA" id="ARBA00005417"/>
    </source>
</evidence>
<dbReference type="PROSITE" id="PS00211">
    <property type="entry name" value="ABC_TRANSPORTER_1"/>
    <property type="match status" value="1"/>
</dbReference>
<dbReference type="InterPro" id="IPR003593">
    <property type="entry name" value="AAA+_ATPase"/>
</dbReference>
<evidence type="ECO:0000313" key="13">
    <source>
        <dbReference type="EMBL" id="MFL9878608.1"/>
    </source>
</evidence>